<dbReference type="SUPFAM" id="SSF55729">
    <property type="entry name" value="Acyl-CoA N-acyltransferases (Nat)"/>
    <property type="match status" value="1"/>
</dbReference>
<dbReference type="EMBL" id="FNXY01000005">
    <property type="protein sequence ID" value="SEJ17008.1"/>
    <property type="molecule type" value="Genomic_DNA"/>
</dbReference>
<sequence>MNFRTATDNDIPQLQQLGLNAYGQFETVLTEENWEKLNSILLSEKTYPDLLSKSLCFVCEEHEKIVGMAFLIPNGNPTDIFKEDWSYVRMVGVHTEYAGKGIGKKLMQLCVDHARQTGEKFIALHTSEFMSAARHIYEAMGFKQIKELEIRLGKMYWLYVKEL</sequence>
<dbReference type="PANTHER" id="PTHR43877">
    <property type="entry name" value="AMINOALKYLPHOSPHONATE N-ACETYLTRANSFERASE-RELATED-RELATED"/>
    <property type="match status" value="1"/>
</dbReference>
<reference evidence="4 5" key="1">
    <citation type="submission" date="2016-10" db="EMBL/GenBank/DDBJ databases">
        <authorList>
            <person name="de Groot N.N."/>
        </authorList>
    </citation>
    <scope>NUCLEOTIDE SEQUENCE [LARGE SCALE GENOMIC DNA]</scope>
    <source>
        <strain evidence="4 5">DSM 19938</strain>
    </source>
</reference>
<organism evidence="4 5">
    <name type="scientific">Dyadobacter koreensis</name>
    <dbReference type="NCBI Taxonomy" id="408657"/>
    <lineage>
        <taxon>Bacteria</taxon>
        <taxon>Pseudomonadati</taxon>
        <taxon>Bacteroidota</taxon>
        <taxon>Cytophagia</taxon>
        <taxon>Cytophagales</taxon>
        <taxon>Spirosomataceae</taxon>
        <taxon>Dyadobacter</taxon>
    </lineage>
</organism>
<dbReference type="InterPro" id="IPR016181">
    <property type="entry name" value="Acyl_CoA_acyltransferase"/>
</dbReference>
<dbReference type="InterPro" id="IPR000182">
    <property type="entry name" value="GNAT_dom"/>
</dbReference>
<proteinExistence type="predicted"/>
<name>A0A1H6WJ99_9BACT</name>
<feature type="domain" description="N-acetyltransferase" evidence="3">
    <location>
        <begin position="1"/>
        <end position="163"/>
    </location>
</feature>
<keyword evidence="1" id="KW-0808">Transferase</keyword>
<dbReference type="CDD" id="cd04301">
    <property type="entry name" value="NAT_SF"/>
    <property type="match status" value="1"/>
</dbReference>
<evidence type="ECO:0000313" key="4">
    <source>
        <dbReference type="EMBL" id="SEJ17008.1"/>
    </source>
</evidence>
<evidence type="ECO:0000259" key="3">
    <source>
        <dbReference type="PROSITE" id="PS51186"/>
    </source>
</evidence>
<dbReference type="Pfam" id="PF00583">
    <property type="entry name" value="Acetyltransf_1"/>
    <property type="match status" value="1"/>
</dbReference>
<dbReference type="PROSITE" id="PS51186">
    <property type="entry name" value="GNAT"/>
    <property type="match status" value="1"/>
</dbReference>
<evidence type="ECO:0000256" key="2">
    <source>
        <dbReference type="ARBA" id="ARBA00023315"/>
    </source>
</evidence>
<evidence type="ECO:0000256" key="1">
    <source>
        <dbReference type="ARBA" id="ARBA00022679"/>
    </source>
</evidence>
<evidence type="ECO:0000313" key="5">
    <source>
        <dbReference type="Proteomes" id="UP000199532"/>
    </source>
</evidence>
<protein>
    <submittedName>
        <fullName evidence="4">N-acetylglutamate synthase, GNAT family</fullName>
    </submittedName>
</protein>
<gene>
    <name evidence="4" type="ORF">SAMN04487995_3590</name>
</gene>
<dbReference type="OrthoDB" id="5419426at2"/>
<dbReference type="InterPro" id="IPR050832">
    <property type="entry name" value="Bact_Acetyltransf"/>
</dbReference>
<dbReference type="GO" id="GO:0016747">
    <property type="term" value="F:acyltransferase activity, transferring groups other than amino-acyl groups"/>
    <property type="evidence" value="ECO:0007669"/>
    <property type="project" value="InterPro"/>
</dbReference>
<keyword evidence="5" id="KW-1185">Reference proteome</keyword>
<dbReference type="STRING" id="408657.SAMN04487995_3590"/>
<dbReference type="AlphaFoldDB" id="A0A1H6WJ99"/>
<keyword evidence="2" id="KW-0012">Acyltransferase</keyword>
<dbReference type="Proteomes" id="UP000199532">
    <property type="component" value="Unassembled WGS sequence"/>
</dbReference>
<dbReference type="Gene3D" id="3.40.630.30">
    <property type="match status" value="1"/>
</dbReference>
<dbReference type="RefSeq" id="WP_090337475.1">
    <property type="nucleotide sequence ID" value="NZ_FNXY01000005.1"/>
</dbReference>
<accession>A0A1H6WJ99</accession>